<dbReference type="InterPro" id="IPR033749">
    <property type="entry name" value="Polyprenyl_synt_CS"/>
</dbReference>
<organism evidence="8 9">
    <name type="scientific">Micrococcus terreus</name>
    <dbReference type="NCBI Taxonomy" id="574650"/>
    <lineage>
        <taxon>Bacteria</taxon>
        <taxon>Bacillati</taxon>
        <taxon>Actinomycetota</taxon>
        <taxon>Actinomycetes</taxon>
        <taxon>Micrococcales</taxon>
        <taxon>Micrococcaceae</taxon>
        <taxon>Micrococcus</taxon>
    </lineage>
</organism>
<feature type="region of interest" description="Disordered" evidence="7">
    <location>
        <begin position="1"/>
        <end position="23"/>
    </location>
</feature>
<dbReference type="InterPro" id="IPR000092">
    <property type="entry name" value="Polyprenyl_synt"/>
</dbReference>
<keyword evidence="5" id="KW-0460">Magnesium</keyword>
<evidence type="ECO:0000256" key="6">
    <source>
        <dbReference type="RuleBase" id="RU004466"/>
    </source>
</evidence>
<dbReference type="OrthoDB" id="4497239at2"/>
<dbReference type="SFLD" id="SFLDS00005">
    <property type="entry name" value="Isoprenoid_Synthase_Type_I"/>
    <property type="match status" value="1"/>
</dbReference>
<dbReference type="GO" id="GO:0004659">
    <property type="term" value="F:prenyltransferase activity"/>
    <property type="evidence" value="ECO:0007669"/>
    <property type="project" value="InterPro"/>
</dbReference>
<dbReference type="GO" id="GO:0008299">
    <property type="term" value="P:isoprenoid biosynthetic process"/>
    <property type="evidence" value="ECO:0007669"/>
    <property type="project" value="InterPro"/>
</dbReference>
<keyword evidence="9" id="KW-1185">Reference proteome</keyword>
<evidence type="ECO:0000313" key="8">
    <source>
        <dbReference type="EMBL" id="SFV23915.1"/>
    </source>
</evidence>
<dbReference type="RefSeq" id="WP_091698264.1">
    <property type="nucleotide sequence ID" value="NZ_FPCG01000009.1"/>
</dbReference>
<dbReference type="Pfam" id="PF00348">
    <property type="entry name" value="polyprenyl_synt"/>
    <property type="match status" value="1"/>
</dbReference>
<evidence type="ECO:0000256" key="4">
    <source>
        <dbReference type="ARBA" id="ARBA00022723"/>
    </source>
</evidence>
<evidence type="ECO:0000256" key="7">
    <source>
        <dbReference type="SAM" id="MobiDB-lite"/>
    </source>
</evidence>
<dbReference type="STRING" id="574650.SAMN04487966_10916"/>
<dbReference type="EMBL" id="FPCG01000009">
    <property type="protein sequence ID" value="SFV23915.1"/>
    <property type="molecule type" value="Genomic_DNA"/>
</dbReference>
<name>A0A1I7MPQ8_9MICC</name>
<protein>
    <submittedName>
        <fullName evidence="8">Geranylgeranyl diphosphate synthase, type II</fullName>
    </submittedName>
</protein>
<evidence type="ECO:0000256" key="2">
    <source>
        <dbReference type="ARBA" id="ARBA00006706"/>
    </source>
</evidence>
<comment type="cofactor">
    <cofactor evidence="1">
        <name>Mg(2+)</name>
        <dbReference type="ChEBI" id="CHEBI:18420"/>
    </cofactor>
</comment>
<dbReference type="PROSITE" id="PS00444">
    <property type="entry name" value="POLYPRENYL_SYNTHASE_2"/>
    <property type="match status" value="1"/>
</dbReference>
<dbReference type="PANTHER" id="PTHR12001">
    <property type="entry name" value="GERANYLGERANYL PYROPHOSPHATE SYNTHASE"/>
    <property type="match status" value="1"/>
</dbReference>
<evidence type="ECO:0000256" key="3">
    <source>
        <dbReference type="ARBA" id="ARBA00022679"/>
    </source>
</evidence>
<dbReference type="Gene3D" id="1.10.600.10">
    <property type="entry name" value="Farnesyl Diphosphate Synthase"/>
    <property type="match status" value="1"/>
</dbReference>
<evidence type="ECO:0000313" key="9">
    <source>
        <dbReference type="Proteomes" id="UP000198881"/>
    </source>
</evidence>
<reference evidence="8 9" key="1">
    <citation type="submission" date="2016-10" db="EMBL/GenBank/DDBJ databases">
        <authorList>
            <person name="de Groot N.N."/>
        </authorList>
    </citation>
    <scope>NUCLEOTIDE SEQUENCE [LARGE SCALE GENOMIC DNA]</scope>
    <source>
        <strain evidence="8 9">CGMCC 1.7054</strain>
    </source>
</reference>
<dbReference type="PANTHER" id="PTHR12001:SF85">
    <property type="entry name" value="SHORT CHAIN ISOPRENYL DIPHOSPHATE SYNTHASE"/>
    <property type="match status" value="1"/>
</dbReference>
<evidence type="ECO:0000256" key="5">
    <source>
        <dbReference type="ARBA" id="ARBA00022842"/>
    </source>
</evidence>
<comment type="similarity">
    <text evidence="2 6">Belongs to the FPP/GGPP synthase family.</text>
</comment>
<sequence length="373" mass="40068">MTSSLDAPPSTAPQHPSDDWDAQRPAVAAALQDVFAHQPLGERATAGFRELWTRLQAQVEGGKLIRPRLTLLAWTAFAPADRRTTAQADRQDAIRLAAAFELLHAALLVHDDVVDRDRIRRGRPTVAERYRQDIEAVGAPEEEALHLGRSAAIIAGDVLLTTAYRLVSTCAPGTERGQSVAAVVFDAATQAAAGELEDVLLSLHRFTPPHPDVEQILTMERLKTASYSFEAPLRAGALLAGADEQTAEQLAQVGSHLGVAYQVIDDLLGTFGDPSLTGKSTTADLREGKATVLTAHGVGQPEVQRQMLAWADGTGTVEQVRTALEHSGAPEQATRIATELVEQARAGLDRLQLPADIRAELDSLCHDVLHRSA</sequence>
<evidence type="ECO:0000256" key="1">
    <source>
        <dbReference type="ARBA" id="ARBA00001946"/>
    </source>
</evidence>
<dbReference type="CDD" id="cd00685">
    <property type="entry name" value="Trans_IPPS_HT"/>
    <property type="match status" value="1"/>
</dbReference>
<dbReference type="GO" id="GO:0046872">
    <property type="term" value="F:metal ion binding"/>
    <property type="evidence" value="ECO:0007669"/>
    <property type="project" value="UniProtKB-KW"/>
</dbReference>
<dbReference type="SUPFAM" id="SSF48576">
    <property type="entry name" value="Terpenoid synthases"/>
    <property type="match status" value="1"/>
</dbReference>
<gene>
    <name evidence="8" type="ORF">SAMN04487966_10916</name>
</gene>
<dbReference type="AlphaFoldDB" id="A0A1I7MPQ8"/>
<dbReference type="PROSITE" id="PS00723">
    <property type="entry name" value="POLYPRENYL_SYNTHASE_1"/>
    <property type="match status" value="1"/>
</dbReference>
<keyword evidence="4" id="KW-0479">Metal-binding</keyword>
<dbReference type="Proteomes" id="UP000198881">
    <property type="component" value="Unassembled WGS sequence"/>
</dbReference>
<dbReference type="InterPro" id="IPR008949">
    <property type="entry name" value="Isoprenoid_synthase_dom_sf"/>
</dbReference>
<keyword evidence="3 6" id="KW-0808">Transferase</keyword>
<accession>A0A1I7MPQ8</accession>
<proteinExistence type="inferred from homology"/>